<proteinExistence type="predicted"/>
<protein>
    <submittedName>
        <fullName evidence="2">Uncharacterized protein</fullName>
    </submittedName>
</protein>
<sequence length="185" mass="21307">MSAAYIFSMKLNKLWKIRSSPMMMKKNLPITRNYNTIKRDLFGPINPVEIKKLFQEALNKNTEEDAMNFGTDFCLNSPLTTAYTPFIWKRIIGSKDGIIVPEMRSLDPIFFMQPPQKPFSSLLEENLDINNDANITDIDFGEELHIANSTTPFDFSEIRVNSVGQPEDWPPASEETLIRKKNQKK</sequence>
<reference evidence="2" key="2">
    <citation type="submission" date="2020-05" db="UniProtKB">
        <authorList>
            <consortium name="EnsemblMetazoa"/>
        </authorList>
    </citation>
    <scope>IDENTIFICATION</scope>
    <source>
        <strain evidence="2">IAEA</strain>
    </source>
</reference>
<dbReference type="VEuPathDB" id="VectorBase:GBRI009185"/>
<reference evidence="3" key="1">
    <citation type="submission" date="2014-03" db="EMBL/GenBank/DDBJ databases">
        <authorList>
            <person name="Aksoy S."/>
            <person name="Warren W."/>
            <person name="Wilson R.K."/>
        </authorList>
    </citation>
    <scope>NUCLEOTIDE SEQUENCE [LARGE SCALE GENOMIC DNA]</scope>
    <source>
        <strain evidence="3">IAEA</strain>
    </source>
</reference>
<dbReference type="EnsemblMetazoa" id="GBRI009185-RA">
    <property type="protein sequence ID" value="GBRI009185-PA"/>
    <property type="gene ID" value="GBRI009185"/>
</dbReference>
<keyword evidence="3" id="KW-1185">Reference proteome</keyword>
<accession>A0A1A9W7P7</accession>
<evidence type="ECO:0000313" key="3">
    <source>
        <dbReference type="Proteomes" id="UP000091820"/>
    </source>
</evidence>
<organism evidence="2 3">
    <name type="scientific">Glossina brevipalpis</name>
    <dbReference type="NCBI Taxonomy" id="37001"/>
    <lineage>
        <taxon>Eukaryota</taxon>
        <taxon>Metazoa</taxon>
        <taxon>Ecdysozoa</taxon>
        <taxon>Arthropoda</taxon>
        <taxon>Hexapoda</taxon>
        <taxon>Insecta</taxon>
        <taxon>Pterygota</taxon>
        <taxon>Neoptera</taxon>
        <taxon>Endopterygota</taxon>
        <taxon>Diptera</taxon>
        <taxon>Brachycera</taxon>
        <taxon>Muscomorpha</taxon>
        <taxon>Hippoboscoidea</taxon>
        <taxon>Glossinidae</taxon>
        <taxon>Glossina</taxon>
    </lineage>
</organism>
<dbReference type="STRING" id="37001.A0A1A9W7P7"/>
<dbReference type="Proteomes" id="UP000091820">
    <property type="component" value="Unassembled WGS sequence"/>
</dbReference>
<feature type="region of interest" description="Disordered" evidence="1">
    <location>
        <begin position="164"/>
        <end position="185"/>
    </location>
</feature>
<dbReference type="Gene3D" id="4.10.365.10">
    <property type="entry name" value="p27"/>
    <property type="match status" value="1"/>
</dbReference>
<evidence type="ECO:0000313" key="2">
    <source>
        <dbReference type="EnsemblMetazoa" id="GBRI009185-PA"/>
    </source>
</evidence>
<dbReference type="AlphaFoldDB" id="A0A1A9W7P7"/>
<evidence type="ECO:0000256" key="1">
    <source>
        <dbReference type="SAM" id="MobiDB-lite"/>
    </source>
</evidence>
<dbReference type="InterPro" id="IPR044898">
    <property type="entry name" value="CDI_dom_sf"/>
</dbReference>
<name>A0A1A9W7P7_9MUSC</name>